<name>A0ACA9Q7P2_9GLOM</name>
<comment type="caution">
    <text evidence="1">The sequence shown here is derived from an EMBL/GenBank/DDBJ whole genome shotgun (WGS) entry which is preliminary data.</text>
</comment>
<organism evidence="1 2">
    <name type="scientific">Acaulospora colombiana</name>
    <dbReference type="NCBI Taxonomy" id="27376"/>
    <lineage>
        <taxon>Eukaryota</taxon>
        <taxon>Fungi</taxon>
        <taxon>Fungi incertae sedis</taxon>
        <taxon>Mucoromycota</taxon>
        <taxon>Glomeromycotina</taxon>
        <taxon>Glomeromycetes</taxon>
        <taxon>Diversisporales</taxon>
        <taxon>Acaulosporaceae</taxon>
        <taxon>Acaulospora</taxon>
    </lineage>
</organism>
<feature type="non-terminal residue" evidence="1">
    <location>
        <position position="1"/>
    </location>
</feature>
<sequence length="130" mass="15180">IRLEGIGISVINKRMQELLYASMRALEFKYNDSTLYNSIHFVVKWLQYFSLLLQEMTFEIDEDFLFALLEFAKIQGPSTQEENEMPLIDGTPDIPEPKSSEGDSQLYFEVLHIEGVEPDQYFLQTYSSCY</sequence>
<evidence type="ECO:0000313" key="1">
    <source>
        <dbReference type="EMBL" id="CAG8741024.1"/>
    </source>
</evidence>
<gene>
    <name evidence="1" type="ORF">ACOLOM_LOCUS12176</name>
</gene>
<evidence type="ECO:0000313" key="2">
    <source>
        <dbReference type="Proteomes" id="UP000789525"/>
    </source>
</evidence>
<keyword evidence="2" id="KW-1185">Reference proteome</keyword>
<accession>A0ACA9Q7P2</accession>
<feature type="non-terminal residue" evidence="1">
    <location>
        <position position="130"/>
    </location>
</feature>
<reference evidence="1" key="1">
    <citation type="submission" date="2021-06" db="EMBL/GenBank/DDBJ databases">
        <authorList>
            <person name="Kallberg Y."/>
            <person name="Tangrot J."/>
            <person name="Rosling A."/>
        </authorList>
    </citation>
    <scope>NUCLEOTIDE SEQUENCE</scope>
    <source>
        <strain evidence="1">CL356</strain>
    </source>
</reference>
<dbReference type="EMBL" id="CAJVPT010047908">
    <property type="protein sequence ID" value="CAG8741024.1"/>
    <property type="molecule type" value="Genomic_DNA"/>
</dbReference>
<protein>
    <submittedName>
        <fullName evidence="1">11965_t:CDS:1</fullName>
    </submittedName>
</protein>
<proteinExistence type="predicted"/>
<dbReference type="Proteomes" id="UP000789525">
    <property type="component" value="Unassembled WGS sequence"/>
</dbReference>